<dbReference type="EMBL" id="JAHYIQ010000031">
    <property type="protein sequence ID" value="KAK1120432.1"/>
    <property type="molecule type" value="Genomic_DNA"/>
</dbReference>
<comment type="caution">
    <text evidence="1">The sequence shown here is derived from an EMBL/GenBank/DDBJ whole genome shotgun (WGS) entry which is preliminary data.</text>
</comment>
<dbReference type="AlphaFoldDB" id="A0AA40FKE1"/>
<dbReference type="Proteomes" id="UP001177670">
    <property type="component" value="Unassembled WGS sequence"/>
</dbReference>
<proteinExistence type="predicted"/>
<name>A0AA40FKE1_9HYME</name>
<protein>
    <submittedName>
        <fullName evidence="1">Uncharacterized protein</fullName>
    </submittedName>
</protein>
<organism evidence="1 2">
    <name type="scientific">Melipona bicolor</name>
    <dbReference type="NCBI Taxonomy" id="60889"/>
    <lineage>
        <taxon>Eukaryota</taxon>
        <taxon>Metazoa</taxon>
        <taxon>Ecdysozoa</taxon>
        <taxon>Arthropoda</taxon>
        <taxon>Hexapoda</taxon>
        <taxon>Insecta</taxon>
        <taxon>Pterygota</taxon>
        <taxon>Neoptera</taxon>
        <taxon>Endopterygota</taxon>
        <taxon>Hymenoptera</taxon>
        <taxon>Apocrita</taxon>
        <taxon>Aculeata</taxon>
        <taxon>Apoidea</taxon>
        <taxon>Anthophila</taxon>
        <taxon>Apidae</taxon>
        <taxon>Melipona</taxon>
    </lineage>
</organism>
<evidence type="ECO:0000313" key="1">
    <source>
        <dbReference type="EMBL" id="KAK1120432.1"/>
    </source>
</evidence>
<gene>
    <name evidence="1" type="ORF">K0M31_012412</name>
</gene>
<sequence length="70" mass="8200">MRGGRRGSLKNQTWWVEESKRLNASQNGDRRTRMRTKADRKHAVSVSTLIRLVAEHVSVRRKTDKHTETE</sequence>
<accession>A0AA40FKE1</accession>
<evidence type="ECO:0000313" key="2">
    <source>
        <dbReference type="Proteomes" id="UP001177670"/>
    </source>
</evidence>
<reference evidence="1" key="1">
    <citation type="submission" date="2021-10" db="EMBL/GenBank/DDBJ databases">
        <title>Melipona bicolor Genome sequencing and assembly.</title>
        <authorList>
            <person name="Araujo N.S."/>
            <person name="Arias M.C."/>
        </authorList>
    </citation>
    <scope>NUCLEOTIDE SEQUENCE</scope>
    <source>
        <strain evidence="1">USP_2M_L1-L4_2017</strain>
        <tissue evidence="1">Whole body</tissue>
    </source>
</reference>
<keyword evidence="2" id="KW-1185">Reference proteome</keyword>